<dbReference type="Pfam" id="PF12893">
    <property type="entry name" value="Lumazine_bd_2"/>
    <property type="match status" value="1"/>
</dbReference>
<name>A0A9E8CRP8_9HYPH</name>
<proteinExistence type="predicted"/>
<reference evidence="1" key="1">
    <citation type="submission" date="2022-08" db="EMBL/GenBank/DDBJ databases">
        <title>Complete Genome Sequences of 2 Bosea sp. soil isolates.</title>
        <authorList>
            <person name="Alvarez Arevalo M."/>
            <person name="Sterndorff E.B."/>
            <person name="Faurdal D."/>
            <person name="Joergensen T.S."/>
            <person name="Weber T."/>
        </authorList>
    </citation>
    <scope>NUCLEOTIDE SEQUENCE</scope>
    <source>
        <strain evidence="1">NBC_00436</strain>
    </source>
</reference>
<dbReference type="EMBL" id="CP102774">
    <property type="protein sequence ID" value="UZF89459.1"/>
    <property type="molecule type" value="Genomic_DNA"/>
</dbReference>
<evidence type="ECO:0000313" key="1">
    <source>
        <dbReference type="EMBL" id="UZF89459.1"/>
    </source>
</evidence>
<sequence length="126" mass="14053">MNADIKAVEATVRTYLDGLYEGDAEKLAHVFHPTSALTTAHDDGAIQIVQRDAWLDAVRNRPAPQAAGLQRDDHILTIDLVGPTLALVKVKCQMPPRYFTDLLSLLKIESRWQIVQKVFMTETRGA</sequence>
<gene>
    <name evidence="1" type="ORF">NWE54_12030</name>
</gene>
<accession>A0A9E8CRP8</accession>
<organism evidence="1">
    <name type="scientific">Bosea sp. NBC_00436</name>
    <dbReference type="NCBI Taxonomy" id="2969620"/>
    <lineage>
        <taxon>Bacteria</taxon>
        <taxon>Pseudomonadati</taxon>
        <taxon>Pseudomonadota</taxon>
        <taxon>Alphaproteobacteria</taxon>
        <taxon>Hyphomicrobiales</taxon>
        <taxon>Boseaceae</taxon>
        <taxon>Bosea</taxon>
    </lineage>
</organism>
<dbReference type="Gene3D" id="3.10.450.50">
    <property type="match status" value="1"/>
</dbReference>
<dbReference type="AlphaFoldDB" id="A0A9E8CRP8"/>
<dbReference type="SUPFAM" id="SSF54427">
    <property type="entry name" value="NTF2-like"/>
    <property type="match status" value="1"/>
</dbReference>
<protein>
    <submittedName>
        <fullName evidence="1">Nuclear transport factor 2 family protein</fullName>
    </submittedName>
</protein>
<dbReference type="InterPro" id="IPR039437">
    <property type="entry name" value="FrzH/put_lumazine-bd"/>
</dbReference>
<dbReference type="InterPro" id="IPR032710">
    <property type="entry name" value="NTF2-like_dom_sf"/>
</dbReference>